<dbReference type="OrthoDB" id="419844at2"/>
<evidence type="ECO:0000256" key="1">
    <source>
        <dbReference type="ARBA" id="ARBA00004496"/>
    </source>
</evidence>
<evidence type="ECO:0000313" key="8">
    <source>
        <dbReference type="Proteomes" id="UP000010384"/>
    </source>
</evidence>
<dbReference type="InterPro" id="IPR011990">
    <property type="entry name" value="TPR-like_helical_dom_sf"/>
</dbReference>
<dbReference type="InParanoid" id="K9TX68"/>
<keyword evidence="3" id="KW-0677">Repeat</keyword>
<dbReference type="AlphaFoldDB" id="K9TX68"/>
<reference evidence="7 8" key="1">
    <citation type="submission" date="2012-06" db="EMBL/GenBank/DDBJ databases">
        <title>Finished chromosome of genome of Chroococcidiopsis thermalis PCC 7203.</title>
        <authorList>
            <consortium name="US DOE Joint Genome Institute"/>
            <person name="Gugger M."/>
            <person name="Coursin T."/>
            <person name="Rippka R."/>
            <person name="Tandeau De Marsac N."/>
            <person name="Huntemann M."/>
            <person name="Wei C.-L."/>
            <person name="Han J."/>
            <person name="Detter J.C."/>
            <person name="Han C."/>
            <person name="Tapia R."/>
            <person name="Davenport K."/>
            <person name="Daligault H."/>
            <person name="Erkkila T."/>
            <person name="Gu W."/>
            <person name="Munk A.C.C."/>
            <person name="Teshima H."/>
            <person name="Xu Y."/>
            <person name="Chain P."/>
            <person name="Chen A."/>
            <person name="Krypides N."/>
            <person name="Mavromatis K."/>
            <person name="Markowitz V."/>
            <person name="Szeto E."/>
            <person name="Ivanova N."/>
            <person name="Mikhailova N."/>
            <person name="Ovchinnikova G."/>
            <person name="Pagani I."/>
            <person name="Pati A."/>
            <person name="Goodwin L."/>
            <person name="Peters L."/>
            <person name="Pitluck S."/>
            <person name="Woyke T."/>
            <person name="Kerfeld C."/>
        </authorList>
    </citation>
    <scope>NUCLEOTIDE SEQUENCE [LARGE SCALE GENOMIC DNA]</scope>
    <source>
        <strain evidence="7 8">PCC 7203</strain>
    </source>
</reference>
<comment type="similarity">
    <text evidence="5">Belongs to the Rap family.</text>
</comment>
<feature type="repeat" description="TPR" evidence="6">
    <location>
        <begin position="443"/>
        <end position="476"/>
    </location>
</feature>
<dbReference type="PANTHER" id="PTHR46630:SF1">
    <property type="entry name" value="TETRATRICOPEPTIDE REPEAT PROTEIN 29"/>
    <property type="match status" value="1"/>
</dbReference>
<evidence type="ECO:0000256" key="3">
    <source>
        <dbReference type="ARBA" id="ARBA00022737"/>
    </source>
</evidence>
<dbReference type="PROSITE" id="PS50005">
    <property type="entry name" value="TPR"/>
    <property type="match status" value="1"/>
</dbReference>
<dbReference type="SUPFAM" id="SSF48452">
    <property type="entry name" value="TPR-like"/>
    <property type="match status" value="1"/>
</dbReference>
<gene>
    <name evidence="7" type="ORF">Chro_1062</name>
</gene>
<sequence length="496" mass="56818">MSQKLKVRSQKSKQEPEKRVVRGAWCVKRGKRQEARGERFLPQPPQIPQLCSPLSLCSPAPLSPLSSLSPSALFLSLLPAPYFLLPILCILWLCGSVPSLAQNRQPEPEQQEQEFYNPLEITTPDPLLPQLIRPLSTSEKLRLRAALDKLNQQATASFAAGNTEKAFAIWSRELRLRRFLGITEEIPALGRVGEIAWQENRRLELNAITRRLQEIGQQIQVLPPDKQKKEDRQQSQVFISPNLEVLNSLGIAFQQVREPKSAIAVYERILAIHRQQKDAVAVETTLRTIAELHLSWFNYPPAAAAYEQLLQNATQRGDRLEVINYLQQLNYIYEQARQYQQALAVQKRLGAIYQEQQQNDLLPALQLDIGANYEAIGQLKQAFTTYQQAYTTAWELQQYAQASNALRQMVRLYRSQQQVDAALQTSQILLESDRLAANFYGMMNTYDQIGQINLARGNYDRALTAFQQGLELAQQLKYQQDYFTQQIQQINRQRTN</sequence>
<evidence type="ECO:0000256" key="6">
    <source>
        <dbReference type="PROSITE-ProRule" id="PRU00339"/>
    </source>
</evidence>
<keyword evidence="4 6" id="KW-0802">TPR repeat</keyword>
<keyword evidence="8" id="KW-1185">Reference proteome</keyword>
<evidence type="ECO:0000313" key="7">
    <source>
        <dbReference type="EMBL" id="AFY86594.1"/>
    </source>
</evidence>
<dbReference type="Proteomes" id="UP000010384">
    <property type="component" value="Chromosome"/>
</dbReference>
<dbReference type="eggNOG" id="COG0457">
    <property type="taxonomic scope" value="Bacteria"/>
</dbReference>
<dbReference type="RefSeq" id="WP_015153143.1">
    <property type="nucleotide sequence ID" value="NC_019695.1"/>
</dbReference>
<organism evidence="7 8">
    <name type="scientific">Chroococcidiopsis thermalis (strain PCC 7203)</name>
    <dbReference type="NCBI Taxonomy" id="251229"/>
    <lineage>
        <taxon>Bacteria</taxon>
        <taxon>Bacillati</taxon>
        <taxon>Cyanobacteriota</taxon>
        <taxon>Cyanophyceae</taxon>
        <taxon>Chroococcidiopsidales</taxon>
        <taxon>Chroococcidiopsidaceae</taxon>
        <taxon>Chroococcidiopsis</taxon>
    </lineage>
</organism>
<dbReference type="PANTHER" id="PTHR46630">
    <property type="entry name" value="TETRATRICOPEPTIDE REPEAT PROTEIN 29"/>
    <property type="match status" value="1"/>
</dbReference>
<keyword evidence="2" id="KW-0963">Cytoplasm</keyword>
<dbReference type="KEGG" id="cthe:Chro_1062"/>
<evidence type="ECO:0000256" key="5">
    <source>
        <dbReference type="ARBA" id="ARBA00038253"/>
    </source>
</evidence>
<proteinExistence type="inferred from homology"/>
<dbReference type="Gene3D" id="1.25.40.10">
    <property type="entry name" value="Tetratricopeptide repeat domain"/>
    <property type="match status" value="2"/>
</dbReference>
<dbReference type="STRING" id="251229.Chro_1062"/>
<protein>
    <submittedName>
        <fullName evidence="7">Tetratricopeptide TPR_1 repeat-containing protein</fullName>
    </submittedName>
</protein>
<dbReference type="InterPro" id="IPR051476">
    <property type="entry name" value="Bac_ResReg_Asp_Phosphatase"/>
</dbReference>
<name>K9TX68_CHRTP</name>
<evidence type="ECO:0000256" key="4">
    <source>
        <dbReference type="ARBA" id="ARBA00022803"/>
    </source>
</evidence>
<comment type="subcellular location">
    <subcellularLocation>
        <location evidence="1">Cytoplasm</location>
    </subcellularLocation>
</comment>
<evidence type="ECO:0000256" key="2">
    <source>
        <dbReference type="ARBA" id="ARBA00022490"/>
    </source>
</evidence>
<dbReference type="SMART" id="SM00028">
    <property type="entry name" value="TPR"/>
    <property type="match status" value="3"/>
</dbReference>
<dbReference type="GO" id="GO:0005737">
    <property type="term" value="C:cytoplasm"/>
    <property type="evidence" value="ECO:0007669"/>
    <property type="project" value="UniProtKB-SubCell"/>
</dbReference>
<accession>K9TX68</accession>
<dbReference type="InterPro" id="IPR019734">
    <property type="entry name" value="TPR_rpt"/>
</dbReference>
<dbReference type="HOGENOM" id="CLU_039153_0_0_3"/>
<dbReference type="EMBL" id="CP003597">
    <property type="protein sequence ID" value="AFY86594.1"/>
    <property type="molecule type" value="Genomic_DNA"/>
</dbReference>
<dbReference type="PATRIC" id="fig|251229.3.peg.1262"/>